<gene>
    <name evidence="9" type="ORF">R9X50_00193000</name>
</gene>
<dbReference type="CDD" id="cd17502">
    <property type="entry name" value="MFS_Azr1_MDR_like"/>
    <property type="match status" value="1"/>
</dbReference>
<protein>
    <recommendedName>
        <fullName evidence="8">Major facilitator superfamily (MFS) profile domain-containing protein</fullName>
    </recommendedName>
</protein>
<proteinExistence type="inferred from homology"/>
<keyword evidence="4 7" id="KW-1133">Transmembrane helix</keyword>
<evidence type="ECO:0000256" key="7">
    <source>
        <dbReference type="SAM" id="Phobius"/>
    </source>
</evidence>
<dbReference type="InterPro" id="IPR011701">
    <property type="entry name" value="MFS"/>
</dbReference>
<organism evidence="9 10">
    <name type="scientific">Acrodontium crateriforme</name>
    <dbReference type="NCBI Taxonomy" id="150365"/>
    <lineage>
        <taxon>Eukaryota</taxon>
        <taxon>Fungi</taxon>
        <taxon>Dikarya</taxon>
        <taxon>Ascomycota</taxon>
        <taxon>Pezizomycotina</taxon>
        <taxon>Dothideomycetes</taxon>
        <taxon>Dothideomycetidae</taxon>
        <taxon>Mycosphaerellales</taxon>
        <taxon>Teratosphaeriaceae</taxon>
        <taxon>Acrodontium</taxon>
    </lineage>
</organism>
<dbReference type="Proteomes" id="UP001303373">
    <property type="component" value="Chromosome 3"/>
</dbReference>
<dbReference type="FunFam" id="1.20.1720.10:FF:000012">
    <property type="entry name" value="MFS toxin efflux pump (AflT)"/>
    <property type="match status" value="1"/>
</dbReference>
<name>A0AAQ3M1K9_9PEZI</name>
<dbReference type="PANTHER" id="PTHR23501">
    <property type="entry name" value="MAJOR FACILITATOR SUPERFAMILY"/>
    <property type="match status" value="1"/>
</dbReference>
<dbReference type="PROSITE" id="PS50850">
    <property type="entry name" value="MFS"/>
    <property type="match status" value="1"/>
</dbReference>
<feature type="transmembrane region" description="Helical" evidence="7">
    <location>
        <begin position="56"/>
        <end position="79"/>
    </location>
</feature>
<comment type="similarity">
    <text evidence="2">Belongs to the major facilitator superfamily. TCR/Tet family.</text>
</comment>
<feature type="transmembrane region" description="Helical" evidence="7">
    <location>
        <begin position="257"/>
        <end position="277"/>
    </location>
</feature>
<feature type="transmembrane region" description="Helical" evidence="7">
    <location>
        <begin position="453"/>
        <end position="471"/>
    </location>
</feature>
<feature type="transmembrane region" description="Helical" evidence="7">
    <location>
        <begin position="325"/>
        <end position="346"/>
    </location>
</feature>
<dbReference type="SUPFAM" id="SSF103473">
    <property type="entry name" value="MFS general substrate transporter"/>
    <property type="match status" value="2"/>
</dbReference>
<keyword evidence="3 7" id="KW-0812">Transmembrane</keyword>
<reference evidence="9 10" key="1">
    <citation type="submission" date="2023-11" db="EMBL/GenBank/DDBJ databases">
        <title>An acidophilic fungus is an integral part of prey digestion in a carnivorous sundew plant.</title>
        <authorList>
            <person name="Tsai I.J."/>
        </authorList>
    </citation>
    <scope>NUCLEOTIDE SEQUENCE [LARGE SCALE GENOMIC DNA]</scope>
    <source>
        <strain evidence="9">169a</strain>
    </source>
</reference>
<evidence type="ECO:0000256" key="5">
    <source>
        <dbReference type="ARBA" id="ARBA00023136"/>
    </source>
</evidence>
<evidence type="ECO:0000256" key="3">
    <source>
        <dbReference type="ARBA" id="ARBA00022692"/>
    </source>
</evidence>
<feature type="transmembrane region" description="Helical" evidence="7">
    <location>
        <begin position="527"/>
        <end position="548"/>
    </location>
</feature>
<feature type="transmembrane region" description="Helical" evidence="7">
    <location>
        <begin position="183"/>
        <end position="206"/>
    </location>
</feature>
<feature type="transmembrane region" description="Helical" evidence="7">
    <location>
        <begin position="283"/>
        <end position="305"/>
    </location>
</feature>
<feature type="transmembrane region" description="Helical" evidence="7">
    <location>
        <begin position="125"/>
        <end position="145"/>
    </location>
</feature>
<evidence type="ECO:0000256" key="2">
    <source>
        <dbReference type="ARBA" id="ARBA00007520"/>
    </source>
</evidence>
<dbReference type="PANTHER" id="PTHR23501:SF193">
    <property type="entry name" value="MULTIDRUG TRANSPORTER, PUTATIVE (AFU_ORTHOLOGUE AFUA_8G00940)-RELATED"/>
    <property type="match status" value="1"/>
</dbReference>
<dbReference type="AlphaFoldDB" id="A0AAQ3M1K9"/>
<dbReference type="FunFam" id="1.20.1250.20:FF:000196">
    <property type="entry name" value="MFS toxin efflux pump (AflT)"/>
    <property type="match status" value="1"/>
</dbReference>
<evidence type="ECO:0000313" key="9">
    <source>
        <dbReference type="EMBL" id="WPG99119.1"/>
    </source>
</evidence>
<accession>A0AAQ3M1K9</accession>
<feature type="compositionally biased region" description="Basic and acidic residues" evidence="6">
    <location>
        <begin position="12"/>
        <end position="22"/>
    </location>
</feature>
<feature type="compositionally biased region" description="Basic and acidic residues" evidence="6">
    <location>
        <begin position="31"/>
        <end position="45"/>
    </location>
</feature>
<dbReference type="GO" id="GO:0005886">
    <property type="term" value="C:plasma membrane"/>
    <property type="evidence" value="ECO:0007669"/>
    <property type="project" value="TreeGrafter"/>
</dbReference>
<evidence type="ECO:0000259" key="8">
    <source>
        <dbReference type="PROSITE" id="PS50850"/>
    </source>
</evidence>
<keyword evidence="5 7" id="KW-0472">Membrane</keyword>
<dbReference type="Pfam" id="PF07690">
    <property type="entry name" value="MFS_1"/>
    <property type="match status" value="1"/>
</dbReference>
<keyword evidence="10" id="KW-1185">Reference proteome</keyword>
<feature type="transmembrane region" description="Helical" evidence="7">
    <location>
        <begin position="218"/>
        <end position="236"/>
    </location>
</feature>
<feature type="transmembrane region" description="Helical" evidence="7">
    <location>
        <begin position="358"/>
        <end position="377"/>
    </location>
</feature>
<comment type="subcellular location">
    <subcellularLocation>
        <location evidence="1">Membrane</location>
        <topology evidence="1">Multi-pass membrane protein</topology>
    </subcellularLocation>
</comment>
<evidence type="ECO:0000256" key="6">
    <source>
        <dbReference type="SAM" id="MobiDB-lite"/>
    </source>
</evidence>
<evidence type="ECO:0000313" key="10">
    <source>
        <dbReference type="Proteomes" id="UP001303373"/>
    </source>
</evidence>
<feature type="domain" description="Major facilitator superfamily (MFS) profile" evidence="8">
    <location>
        <begin position="61"/>
        <end position="563"/>
    </location>
</feature>
<feature type="transmembrane region" description="Helical" evidence="7">
    <location>
        <begin position="389"/>
        <end position="407"/>
    </location>
</feature>
<dbReference type="GO" id="GO:0022857">
    <property type="term" value="F:transmembrane transporter activity"/>
    <property type="evidence" value="ECO:0007669"/>
    <property type="project" value="InterPro"/>
</dbReference>
<dbReference type="InterPro" id="IPR020846">
    <property type="entry name" value="MFS_dom"/>
</dbReference>
<feature type="transmembrane region" description="Helical" evidence="7">
    <location>
        <begin position="151"/>
        <end position="176"/>
    </location>
</feature>
<dbReference type="Gene3D" id="1.20.1250.20">
    <property type="entry name" value="MFS general substrate transporter like domains"/>
    <property type="match status" value="2"/>
</dbReference>
<feature type="region of interest" description="Disordered" evidence="6">
    <location>
        <begin position="1"/>
        <end position="46"/>
    </location>
</feature>
<dbReference type="EMBL" id="CP138582">
    <property type="protein sequence ID" value="WPG99119.1"/>
    <property type="molecule type" value="Genomic_DNA"/>
</dbReference>
<feature type="transmembrane region" description="Helical" evidence="7">
    <location>
        <begin position="419"/>
        <end position="441"/>
    </location>
</feature>
<dbReference type="InterPro" id="IPR036259">
    <property type="entry name" value="MFS_trans_sf"/>
</dbReference>
<evidence type="ECO:0000256" key="1">
    <source>
        <dbReference type="ARBA" id="ARBA00004141"/>
    </source>
</evidence>
<sequence>MQSGIPPGEMEAELKGDLRDNNEESLNETTESVHVDSKDEEKQPAKPEQPVWVNGLQLWLIMFAITLVCFLMLLDIAILSTATPKITSQFHSLVDVGWYGAAYQLASASMQPLTGKIYSNFNLKWTFFAFIVLFEFGSLLCGVATSSNMLIVGRAVAGMGGSGLQNGALTIISACVPMHKRPALLGVIMGFAQLGIVGGPLIGGLFTEYVTWRWCFYLNLPLGALAVTFLTFLQIPELSVKEPPMKVLRDIHNKLDLVGFVIFAPAAVMLLLALQWGGNQYPWNSSVVIGLFCSAGATFLVWLAWDYYKKDKAMIPLSMLRKQHVWVSGVSMGFLSSSMTILSYYLPIYFQSVRGKSAAISGVYLLPGILSQLIGAVSSGKLVGKFGYYLPWAVASGVLTAVGYGALSTLNPTSSTGKWIGFQIIAGIGRGFGLQMPLVAVQNTIAPAQIPTAMALIMFSQTFFGALFLSFSDTIFTNSLRSLLHQDAPNVDAQAVIKAGAYGFRQIVKPELLSGVLNAYSGSIDRIFYLCASLATGCFFLAWGMGWVDIREKKQPTKPQESK</sequence>
<evidence type="ECO:0000256" key="4">
    <source>
        <dbReference type="ARBA" id="ARBA00022989"/>
    </source>
</evidence>